<name>A0ABV6M214_9ACTN</name>
<evidence type="ECO:0000313" key="2">
    <source>
        <dbReference type="Proteomes" id="UP001589867"/>
    </source>
</evidence>
<accession>A0ABV6M214</accession>
<dbReference type="RefSeq" id="WP_377250657.1">
    <property type="nucleotide sequence ID" value="NZ_JBHLUH010000020.1"/>
</dbReference>
<comment type="caution">
    <text evidence="1">The sequence shown here is derived from an EMBL/GenBank/DDBJ whole genome shotgun (WGS) entry which is preliminary data.</text>
</comment>
<sequence>MTDRPLRAVLDTSAILRFIHGGDRSIGVGETIAEINDEGAAFGLPVACMAEAWRAAGDGHPDLFQLLSEHEASALLRGPEDWQAVAAATDIAGRPDAAVAALLAIDYDVPLLSTTPGLYAGFGDADLVIEV</sequence>
<dbReference type="Proteomes" id="UP001589867">
    <property type="component" value="Unassembled WGS sequence"/>
</dbReference>
<keyword evidence="2" id="KW-1185">Reference proteome</keyword>
<evidence type="ECO:0000313" key="1">
    <source>
        <dbReference type="EMBL" id="MFC0528727.1"/>
    </source>
</evidence>
<protein>
    <recommendedName>
        <fullName evidence="3">PIN domain-containing protein</fullName>
    </recommendedName>
</protein>
<gene>
    <name evidence="1" type="ORF">ACFFIA_13755</name>
</gene>
<dbReference type="EMBL" id="JBHLUH010000020">
    <property type="protein sequence ID" value="MFC0528727.1"/>
    <property type="molecule type" value="Genomic_DNA"/>
</dbReference>
<proteinExistence type="predicted"/>
<organism evidence="1 2">
    <name type="scientific">Phytohabitans kaempferiae</name>
    <dbReference type="NCBI Taxonomy" id="1620943"/>
    <lineage>
        <taxon>Bacteria</taxon>
        <taxon>Bacillati</taxon>
        <taxon>Actinomycetota</taxon>
        <taxon>Actinomycetes</taxon>
        <taxon>Micromonosporales</taxon>
        <taxon>Micromonosporaceae</taxon>
    </lineage>
</organism>
<evidence type="ECO:0008006" key="3">
    <source>
        <dbReference type="Google" id="ProtNLM"/>
    </source>
</evidence>
<reference evidence="1 2" key="1">
    <citation type="submission" date="2024-09" db="EMBL/GenBank/DDBJ databases">
        <authorList>
            <person name="Sun Q."/>
            <person name="Mori K."/>
        </authorList>
    </citation>
    <scope>NUCLEOTIDE SEQUENCE [LARGE SCALE GENOMIC DNA]</scope>
    <source>
        <strain evidence="1 2">TBRC 3947</strain>
    </source>
</reference>